<dbReference type="PROSITE" id="PS50181">
    <property type="entry name" value="FBOX"/>
    <property type="match status" value="1"/>
</dbReference>
<proteinExistence type="predicted"/>
<dbReference type="AlphaFoldDB" id="A0A0C3AZ10"/>
<evidence type="ECO:0000313" key="3">
    <source>
        <dbReference type="Proteomes" id="UP000054097"/>
    </source>
</evidence>
<dbReference type="STRING" id="933852.A0A0C3AZ10"/>
<dbReference type="HOGENOM" id="CLU_074017_0_0_1"/>
<dbReference type="Gene3D" id="1.20.1280.50">
    <property type="match status" value="1"/>
</dbReference>
<evidence type="ECO:0000313" key="2">
    <source>
        <dbReference type="EMBL" id="KIM29765.1"/>
    </source>
</evidence>
<dbReference type="Proteomes" id="UP000054097">
    <property type="component" value="Unassembled WGS sequence"/>
</dbReference>
<dbReference type="Pfam" id="PF12937">
    <property type="entry name" value="F-box-like"/>
    <property type="match status" value="1"/>
</dbReference>
<name>A0A0C3AZ10_SERVB</name>
<organism evidence="2 3">
    <name type="scientific">Serendipita vermifera MAFF 305830</name>
    <dbReference type="NCBI Taxonomy" id="933852"/>
    <lineage>
        <taxon>Eukaryota</taxon>
        <taxon>Fungi</taxon>
        <taxon>Dikarya</taxon>
        <taxon>Basidiomycota</taxon>
        <taxon>Agaricomycotina</taxon>
        <taxon>Agaricomycetes</taxon>
        <taxon>Sebacinales</taxon>
        <taxon>Serendipitaceae</taxon>
        <taxon>Serendipita</taxon>
    </lineage>
</organism>
<protein>
    <recommendedName>
        <fullName evidence="1">F-box domain-containing protein</fullName>
    </recommendedName>
</protein>
<accession>A0A0C3AZ10</accession>
<gene>
    <name evidence="2" type="ORF">M408DRAFT_8021</name>
</gene>
<dbReference type="SUPFAM" id="SSF81383">
    <property type="entry name" value="F-box domain"/>
    <property type="match status" value="1"/>
</dbReference>
<keyword evidence="3" id="KW-1185">Reference proteome</keyword>
<dbReference type="EMBL" id="KN824287">
    <property type="protein sequence ID" value="KIM29765.1"/>
    <property type="molecule type" value="Genomic_DNA"/>
</dbReference>
<reference evidence="3" key="2">
    <citation type="submission" date="2015-01" db="EMBL/GenBank/DDBJ databases">
        <title>Evolutionary Origins and Diversification of the Mycorrhizal Mutualists.</title>
        <authorList>
            <consortium name="DOE Joint Genome Institute"/>
            <consortium name="Mycorrhizal Genomics Consortium"/>
            <person name="Kohler A."/>
            <person name="Kuo A."/>
            <person name="Nagy L.G."/>
            <person name="Floudas D."/>
            <person name="Copeland A."/>
            <person name="Barry K.W."/>
            <person name="Cichocki N."/>
            <person name="Veneault-Fourrey C."/>
            <person name="LaButti K."/>
            <person name="Lindquist E.A."/>
            <person name="Lipzen A."/>
            <person name="Lundell T."/>
            <person name="Morin E."/>
            <person name="Murat C."/>
            <person name="Riley R."/>
            <person name="Ohm R."/>
            <person name="Sun H."/>
            <person name="Tunlid A."/>
            <person name="Henrissat B."/>
            <person name="Grigoriev I.V."/>
            <person name="Hibbett D.S."/>
            <person name="Martin F."/>
        </authorList>
    </citation>
    <scope>NUCLEOTIDE SEQUENCE [LARGE SCALE GENOMIC DNA]</scope>
    <source>
        <strain evidence="3">MAFF 305830</strain>
    </source>
</reference>
<reference evidence="2 3" key="1">
    <citation type="submission" date="2014-04" db="EMBL/GenBank/DDBJ databases">
        <authorList>
            <consortium name="DOE Joint Genome Institute"/>
            <person name="Kuo A."/>
            <person name="Zuccaro A."/>
            <person name="Kohler A."/>
            <person name="Nagy L.G."/>
            <person name="Floudas D."/>
            <person name="Copeland A."/>
            <person name="Barry K.W."/>
            <person name="Cichocki N."/>
            <person name="Veneault-Fourrey C."/>
            <person name="LaButti K."/>
            <person name="Lindquist E.A."/>
            <person name="Lipzen A."/>
            <person name="Lundell T."/>
            <person name="Morin E."/>
            <person name="Murat C."/>
            <person name="Sun H."/>
            <person name="Tunlid A."/>
            <person name="Henrissat B."/>
            <person name="Grigoriev I.V."/>
            <person name="Hibbett D.S."/>
            <person name="Martin F."/>
            <person name="Nordberg H.P."/>
            <person name="Cantor M.N."/>
            <person name="Hua S.X."/>
        </authorList>
    </citation>
    <scope>NUCLEOTIDE SEQUENCE [LARGE SCALE GENOMIC DNA]</scope>
    <source>
        <strain evidence="2 3">MAFF 305830</strain>
    </source>
</reference>
<dbReference type="InterPro" id="IPR001810">
    <property type="entry name" value="F-box_dom"/>
</dbReference>
<dbReference type="OrthoDB" id="2269034at2759"/>
<feature type="domain" description="F-box" evidence="1">
    <location>
        <begin position="19"/>
        <end position="69"/>
    </location>
</feature>
<evidence type="ECO:0000259" key="1">
    <source>
        <dbReference type="PROSITE" id="PS50181"/>
    </source>
</evidence>
<dbReference type="InterPro" id="IPR036047">
    <property type="entry name" value="F-box-like_dom_sf"/>
</dbReference>
<sequence>MAQTRITQEIEVDTDDSQQTGLLNCPVEILIGIFECYLAEKLNRLDRLALVCKLWDNIVMDTPTLWTHIVIGITTIRSGPQWHKITLNLNAEDFLPLFDTLYAEFHRWRSLYIVLPQTLNLSHIVFRYLCGCPSKLVELGLQDFSWRMNQTTSFTDLPSLKMLVLGSAFAYKEMVHSFSLASLQALDIDLHGFEMWNGGKDTRSDAPVLEARHTTRNLSKHR</sequence>